<dbReference type="PROSITE" id="PS51645">
    <property type="entry name" value="PHR_CRY_ALPHA_BETA"/>
    <property type="match status" value="1"/>
</dbReference>
<protein>
    <submittedName>
        <fullName evidence="3">DNA photolyase</fullName>
    </submittedName>
</protein>
<dbReference type="Pfam" id="PF00875">
    <property type="entry name" value="DNA_photolyase"/>
    <property type="match status" value="1"/>
</dbReference>
<dbReference type="InterPro" id="IPR052219">
    <property type="entry name" value="Photolyase_Class-2"/>
</dbReference>
<name>A0A097ECF3_9SPHN</name>
<evidence type="ECO:0000313" key="4">
    <source>
        <dbReference type="Proteomes" id="UP000033200"/>
    </source>
</evidence>
<evidence type="ECO:0000256" key="1">
    <source>
        <dbReference type="ARBA" id="ARBA00001932"/>
    </source>
</evidence>
<dbReference type="Gene3D" id="1.25.40.80">
    <property type="match status" value="1"/>
</dbReference>
<dbReference type="Gene3D" id="1.10.579.10">
    <property type="entry name" value="DNA Cyclobutane Dipyrimidine Photolyase, subunit A, domain 3"/>
    <property type="match status" value="1"/>
</dbReference>
<reference evidence="3 4" key="1">
    <citation type="submission" date="2014-09" db="EMBL/GenBank/DDBJ databases">
        <title>Using Illumina technology Improving SMRT sequencing Genome Assembly by RASTools.</title>
        <authorList>
            <person name="Zhou Y."/>
            <person name="Ma T."/>
            <person name="Liu T."/>
        </authorList>
    </citation>
    <scope>NUCLEOTIDE SEQUENCE [LARGE SCALE GENOMIC DNA]</scope>
    <source>
        <strain evidence="3 4">ATCC 55669</strain>
    </source>
</reference>
<evidence type="ECO:0000313" key="3">
    <source>
        <dbReference type="EMBL" id="AIT05250.1"/>
    </source>
</evidence>
<dbReference type="InterPro" id="IPR006050">
    <property type="entry name" value="DNA_photolyase_N"/>
</dbReference>
<organism evidence="3 4">
    <name type="scientific">Sphingomonas taxi</name>
    <dbReference type="NCBI Taxonomy" id="1549858"/>
    <lineage>
        <taxon>Bacteria</taxon>
        <taxon>Pseudomonadati</taxon>
        <taxon>Pseudomonadota</taxon>
        <taxon>Alphaproteobacteria</taxon>
        <taxon>Sphingomonadales</taxon>
        <taxon>Sphingomonadaceae</taxon>
        <taxon>Sphingomonas</taxon>
    </lineage>
</organism>
<dbReference type="InterPro" id="IPR036134">
    <property type="entry name" value="Crypto/Photolyase_FAD-like_sf"/>
</dbReference>
<keyword evidence="3" id="KW-0456">Lyase</keyword>
<accession>A0A097ECF3</accession>
<dbReference type="PANTHER" id="PTHR10211:SF0">
    <property type="entry name" value="DEOXYRIBODIPYRIMIDINE PHOTO-LYASE"/>
    <property type="match status" value="1"/>
</dbReference>
<gene>
    <name evidence="3" type="ORF">MC45_01080</name>
</gene>
<dbReference type="AlphaFoldDB" id="A0A097ECF3"/>
<evidence type="ECO:0000259" key="2">
    <source>
        <dbReference type="PROSITE" id="PS51645"/>
    </source>
</evidence>
<dbReference type="eggNOG" id="COG0415">
    <property type="taxonomic scope" value="Bacteria"/>
</dbReference>
<keyword evidence="4" id="KW-1185">Reference proteome</keyword>
<dbReference type="GO" id="GO:0003904">
    <property type="term" value="F:deoxyribodipyrimidine photo-lyase activity"/>
    <property type="evidence" value="ECO:0007669"/>
    <property type="project" value="TreeGrafter"/>
</dbReference>
<sequence>MVTPPLPPGLHDWWEAPRVRALNERVGKPDGRYVLCWLQQALRARDNPVIDASIRLGNALGLPVLVYHGVREDYPYASDRLHRFILGASRDLGTECRDRGLACVQHVDRAGHREKGLVHRLGAEAAAIVLEDQPTFVARWQAGRVAIRTAVPVYAVDAACLVPPAVLGDGIGGRSAFLRRHEPERDGWMKTQDVVPQLPVYTGPLPFVRDALDACDLDGLVAGLAIDHTLPVSAMHPAGRGAAADRLRRLTTQVLPGYASTRNDATRPDGASGLSPYLHFGVLGPREVMAAVAAADAGSQHKRKFADELLGWREWFHFQARALAAPERYDRIPAWALQTLSAHAGDPRPELETLEALLHGETRDETWNACQRQFLADGWMHNNLRMYWGKRLLAMTPSPEAAWATACYLNDRLSLDGRDPSTYGNIAAMFASSPSDRERPIYGRVATRGDGSTRRRAGGDAWLSAAASRPVPQVSTPVEVPVDPYLTGEPTI</sequence>
<dbReference type="InterPro" id="IPR014729">
    <property type="entry name" value="Rossmann-like_a/b/a_fold"/>
</dbReference>
<dbReference type="EMBL" id="CP009571">
    <property type="protein sequence ID" value="AIT05250.1"/>
    <property type="molecule type" value="Genomic_DNA"/>
</dbReference>
<dbReference type="PANTHER" id="PTHR10211">
    <property type="entry name" value="DEOXYRIBODIPYRIMIDINE PHOTOLYASE"/>
    <property type="match status" value="1"/>
</dbReference>
<dbReference type="KEGG" id="stax:MC45_01080"/>
<dbReference type="SUPFAM" id="SSF52425">
    <property type="entry name" value="Cryptochrome/photolyase, N-terminal domain"/>
    <property type="match status" value="1"/>
</dbReference>
<feature type="domain" description="Photolyase/cryptochrome alpha/beta" evidence="2">
    <location>
        <begin position="32"/>
        <end position="164"/>
    </location>
</feature>
<dbReference type="GO" id="GO:0000719">
    <property type="term" value="P:photoreactive repair"/>
    <property type="evidence" value="ECO:0007669"/>
    <property type="project" value="TreeGrafter"/>
</dbReference>
<dbReference type="SUPFAM" id="SSF48173">
    <property type="entry name" value="Cryptochrome/photolyase FAD-binding domain"/>
    <property type="match status" value="1"/>
</dbReference>
<comment type="cofactor">
    <cofactor evidence="1">
        <name>(6R)-5,10-methylene-5,6,7,8-tetrahydrofolate</name>
        <dbReference type="ChEBI" id="CHEBI:15636"/>
    </cofactor>
</comment>
<dbReference type="Gene3D" id="3.40.50.620">
    <property type="entry name" value="HUPs"/>
    <property type="match status" value="1"/>
</dbReference>
<proteinExistence type="predicted"/>
<dbReference type="HOGENOM" id="CLU_026342_2_1_5"/>
<dbReference type="Proteomes" id="UP000033200">
    <property type="component" value="Chromosome"/>
</dbReference>
<dbReference type="InterPro" id="IPR036155">
    <property type="entry name" value="Crypto/Photolyase_N_sf"/>
</dbReference>
<dbReference type="STRING" id="1549858.MC45_01080"/>